<reference evidence="3" key="2">
    <citation type="submission" date="2020-10" db="UniProtKB">
        <authorList>
            <consortium name="WormBaseParasite"/>
        </authorList>
    </citation>
    <scope>IDENTIFICATION</scope>
</reference>
<keyword evidence="2" id="KW-1185">Reference proteome</keyword>
<accession>A0A7E4W0B8</accession>
<proteinExistence type="predicted"/>
<dbReference type="AlphaFoldDB" id="A0A7E4W0B8"/>
<name>A0A7E4W0B8_PANRE</name>
<feature type="region of interest" description="Disordered" evidence="1">
    <location>
        <begin position="53"/>
        <end position="78"/>
    </location>
</feature>
<reference evidence="2" key="1">
    <citation type="journal article" date="2013" name="Genetics">
        <title>The draft genome and transcriptome of Panagrellus redivivus are shaped by the harsh demands of a free-living lifestyle.</title>
        <authorList>
            <person name="Srinivasan J."/>
            <person name="Dillman A.R."/>
            <person name="Macchietto M.G."/>
            <person name="Heikkinen L."/>
            <person name="Lakso M."/>
            <person name="Fracchia K.M."/>
            <person name="Antoshechkin I."/>
            <person name="Mortazavi A."/>
            <person name="Wong G."/>
            <person name="Sternberg P.W."/>
        </authorList>
    </citation>
    <scope>NUCLEOTIDE SEQUENCE [LARGE SCALE GENOMIC DNA]</scope>
    <source>
        <strain evidence="2">MT8872</strain>
    </source>
</reference>
<organism evidence="2 3">
    <name type="scientific">Panagrellus redivivus</name>
    <name type="common">Microworm</name>
    <dbReference type="NCBI Taxonomy" id="6233"/>
    <lineage>
        <taxon>Eukaryota</taxon>
        <taxon>Metazoa</taxon>
        <taxon>Ecdysozoa</taxon>
        <taxon>Nematoda</taxon>
        <taxon>Chromadorea</taxon>
        <taxon>Rhabditida</taxon>
        <taxon>Tylenchina</taxon>
        <taxon>Panagrolaimomorpha</taxon>
        <taxon>Panagrolaimoidea</taxon>
        <taxon>Panagrolaimidae</taxon>
        <taxon>Panagrellus</taxon>
    </lineage>
</organism>
<evidence type="ECO:0000313" key="3">
    <source>
        <dbReference type="WBParaSite" id="Pan_g5860.t1"/>
    </source>
</evidence>
<evidence type="ECO:0000256" key="1">
    <source>
        <dbReference type="SAM" id="MobiDB-lite"/>
    </source>
</evidence>
<evidence type="ECO:0000313" key="2">
    <source>
        <dbReference type="Proteomes" id="UP000492821"/>
    </source>
</evidence>
<feature type="compositionally biased region" description="Basic and acidic residues" evidence="1">
    <location>
        <begin position="64"/>
        <end position="78"/>
    </location>
</feature>
<protein>
    <submittedName>
        <fullName evidence="3">Transketolase</fullName>
    </submittedName>
</protein>
<dbReference type="WBParaSite" id="Pan_g5860.t1">
    <property type="protein sequence ID" value="Pan_g5860.t1"/>
    <property type="gene ID" value="Pan_g5860"/>
</dbReference>
<sequence>MLLRRFWNEWSFVNGNADALNILHRAAEQRRAENARGLPHVLVVEGDFLPHGEKSTYQWSPSADDDRRSDSTTTVKDG</sequence>
<dbReference type="Proteomes" id="UP000492821">
    <property type="component" value="Unassembled WGS sequence"/>
</dbReference>